<gene>
    <name evidence="2" type="primary">AVEN_85619_1</name>
    <name evidence="2" type="ORF">TNCV_2560911</name>
</gene>
<proteinExistence type="predicted"/>
<dbReference type="AlphaFoldDB" id="A0A8X6R516"/>
<dbReference type="PANTHER" id="PTHR47331">
    <property type="entry name" value="PHD-TYPE DOMAIN-CONTAINING PROTEIN"/>
    <property type="match status" value="1"/>
</dbReference>
<name>A0A8X6R516_TRICX</name>
<organism evidence="2 3">
    <name type="scientific">Trichonephila clavipes</name>
    <name type="common">Golden silk orbweaver</name>
    <name type="synonym">Nephila clavipes</name>
    <dbReference type="NCBI Taxonomy" id="2585209"/>
    <lineage>
        <taxon>Eukaryota</taxon>
        <taxon>Metazoa</taxon>
        <taxon>Ecdysozoa</taxon>
        <taxon>Arthropoda</taxon>
        <taxon>Chelicerata</taxon>
        <taxon>Arachnida</taxon>
        <taxon>Araneae</taxon>
        <taxon>Araneomorphae</taxon>
        <taxon>Entelegynae</taxon>
        <taxon>Araneoidea</taxon>
        <taxon>Nephilidae</taxon>
        <taxon>Trichonephila</taxon>
    </lineage>
</organism>
<protein>
    <submittedName>
        <fullName evidence="2">Integrase catalytic domain-containing protein</fullName>
    </submittedName>
</protein>
<dbReference type="Pfam" id="PF05380">
    <property type="entry name" value="Peptidase_A17"/>
    <property type="match status" value="1"/>
</dbReference>
<dbReference type="InterPro" id="IPR008042">
    <property type="entry name" value="Retrotrans_Pao"/>
</dbReference>
<dbReference type="SUPFAM" id="SSF56672">
    <property type="entry name" value="DNA/RNA polymerases"/>
    <property type="match status" value="1"/>
</dbReference>
<accession>A0A8X6R516</accession>
<evidence type="ECO:0000313" key="2">
    <source>
        <dbReference type="EMBL" id="GFX86209.1"/>
    </source>
</evidence>
<dbReference type="EMBL" id="BMAU01021004">
    <property type="protein sequence ID" value="GFX86209.1"/>
    <property type="molecule type" value="Genomic_DNA"/>
</dbReference>
<dbReference type="GO" id="GO:0071897">
    <property type="term" value="P:DNA biosynthetic process"/>
    <property type="evidence" value="ECO:0007669"/>
    <property type="project" value="UniProtKB-ARBA"/>
</dbReference>
<reference evidence="2" key="1">
    <citation type="submission" date="2020-08" db="EMBL/GenBank/DDBJ databases">
        <title>Multicomponent nature underlies the extraordinary mechanical properties of spider dragline silk.</title>
        <authorList>
            <person name="Kono N."/>
            <person name="Nakamura H."/>
            <person name="Mori M."/>
            <person name="Yoshida Y."/>
            <person name="Ohtoshi R."/>
            <person name="Malay A.D."/>
            <person name="Moran D.A.P."/>
            <person name="Tomita M."/>
            <person name="Numata K."/>
            <person name="Arakawa K."/>
        </authorList>
    </citation>
    <scope>NUCLEOTIDE SEQUENCE</scope>
</reference>
<evidence type="ECO:0000259" key="1">
    <source>
        <dbReference type="Pfam" id="PF18701"/>
    </source>
</evidence>
<dbReference type="InterPro" id="IPR040676">
    <property type="entry name" value="DUF5641"/>
</dbReference>
<dbReference type="Pfam" id="PF18701">
    <property type="entry name" value="DUF5641"/>
    <property type="match status" value="1"/>
</dbReference>
<dbReference type="Proteomes" id="UP000887159">
    <property type="component" value="Unassembled WGS sequence"/>
</dbReference>
<feature type="domain" description="DUF5641" evidence="1">
    <location>
        <begin position="1"/>
        <end position="43"/>
    </location>
</feature>
<comment type="caution">
    <text evidence="2">The sequence shown here is derived from an EMBL/GenBank/DDBJ whole genome shotgun (WGS) entry which is preliminary data.</text>
</comment>
<dbReference type="InterPro" id="IPR043502">
    <property type="entry name" value="DNA/RNA_pol_sf"/>
</dbReference>
<sequence>MVILKDENLPPCKWTMGRILEIVKGSDGKVRVVNVKTRQDKRKLQRILSRENRDEPIKTFELSTVTYGTTSAPFLATRTLKQLALDEAEHFPLGSSVVMSEMYIDDVLTSADTLLETKELKNQLISIFHNGEIVDKEWRQFVESLHIINKINIERCVVVEQLEVIKLQGFSDASQLAFGAVVVYCKSVTAAGRMLVHLSASKSQVSSIKQTRIPRLELWAAVLLAKLVHRVKQALKIKVTNTFLWSESMIVLSWIKRMSYQLKTFVDNRIASIQEMTTIEEWSYVPTENNLADFVSRGMDPTKLKTCELWWNGPTFLMSNQYPQREIPVAVIKDPVSYHHDYVLCKSCMFKNIARMGGMFSVRV</sequence>
<keyword evidence="3" id="KW-1185">Reference proteome</keyword>
<evidence type="ECO:0000313" key="3">
    <source>
        <dbReference type="Proteomes" id="UP000887159"/>
    </source>
</evidence>